<gene>
    <name evidence="1" type="ORF">AVEN_66561_1</name>
</gene>
<evidence type="ECO:0000313" key="2">
    <source>
        <dbReference type="Proteomes" id="UP000499080"/>
    </source>
</evidence>
<dbReference type="EMBL" id="BGPR01000602">
    <property type="protein sequence ID" value="GBM28075.1"/>
    <property type="molecule type" value="Genomic_DNA"/>
</dbReference>
<proteinExistence type="predicted"/>
<dbReference type="AlphaFoldDB" id="A0A4Y2EJJ0"/>
<dbReference type="OrthoDB" id="6437148at2759"/>
<dbReference type="Proteomes" id="UP000499080">
    <property type="component" value="Unassembled WGS sequence"/>
</dbReference>
<sequence length="146" mass="16748">MHVLRIFPADFHALYTILSSDHQYIEITIDSSVKNCTFTRYKTRHGNHNIFLKNLKHSVNSILGAFRNSQNEKDIYEATNFLQNSVIEACNKSYRSKNQNLSPTPIWYTQDLEVEKKPTEGAEKTCTSAISLILETRSEKCPIPVP</sequence>
<name>A0A4Y2EJJ0_ARAVE</name>
<keyword evidence="2" id="KW-1185">Reference proteome</keyword>
<reference evidence="1 2" key="1">
    <citation type="journal article" date="2019" name="Sci. Rep.">
        <title>Orb-weaving spider Araneus ventricosus genome elucidates the spidroin gene catalogue.</title>
        <authorList>
            <person name="Kono N."/>
            <person name="Nakamura H."/>
            <person name="Ohtoshi R."/>
            <person name="Moran D.A.P."/>
            <person name="Shinohara A."/>
            <person name="Yoshida Y."/>
            <person name="Fujiwara M."/>
            <person name="Mori M."/>
            <person name="Tomita M."/>
            <person name="Arakawa K."/>
        </authorList>
    </citation>
    <scope>NUCLEOTIDE SEQUENCE [LARGE SCALE GENOMIC DNA]</scope>
</reference>
<evidence type="ECO:0008006" key="3">
    <source>
        <dbReference type="Google" id="ProtNLM"/>
    </source>
</evidence>
<accession>A0A4Y2EJJ0</accession>
<evidence type="ECO:0000313" key="1">
    <source>
        <dbReference type="EMBL" id="GBM28075.1"/>
    </source>
</evidence>
<organism evidence="1 2">
    <name type="scientific">Araneus ventricosus</name>
    <name type="common">Orbweaver spider</name>
    <name type="synonym">Epeira ventricosa</name>
    <dbReference type="NCBI Taxonomy" id="182803"/>
    <lineage>
        <taxon>Eukaryota</taxon>
        <taxon>Metazoa</taxon>
        <taxon>Ecdysozoa</taxon>
        <taxon>Arthropoda</taxon>
        <taxon>Chelicerata</taxon>
        <taxon>Arachnida</taxon>
        <taxon>Araneae</taxon>
        <taxon>Araneomorphae</taxon>
        <taxon>Entelegynae</taxon>
        <taxon>Araneoidea</taxon>
        <taxon>Araneidae</taxon>
        <taxon>Araneus</taxon>
    </lineage>
</organism>
<protein>
    <recommendedName>
        <fullName evidence="3">Endonuclease/exonuclease/phosphatase domain-containing protein</fullName>
    </recommendedName>
</protein>
<comment type="caution">
    <text evidence="1">The sequence shown here is derived from an EMBL/GenBank/DDBJ whole genome shotgun (WGS) entry which is preliminary data.</text>
</comment>